<dbReference type="EMBL" id="GL629787">
    <property type="protein sequence ID" value="EFX01853.1"/>
    <property type="molecule type" value="Genomic_DNA"/>
</dbReference>
<evidence type="ECO:0000313" key="3">
    <source>
        <dbReference type="Proteomes" id="UP000007796"/>
    </source>
</evidence>
<evidence type="ECO:0000256" key="1">
    <source>
        <dbReference type="SAM" id="MobiDB-lite"/>
    </source>
</evidence>
<dbReference type="RefSeq" id="XP_014171335.1">
    <property type="nucleotide sequence ID" value="XM_014315860.1"/>
</dbReference>
<keyword evidence="3" id="KW-1185">Reference proteome</keyword>
<evidence type="ECO:0000313" key="2">
    <source>
        <dbReference type="EMBL" id="EFX01853.1"/>
    </source>
</evidence>
<dbReference type="Proteomes" id="UP000007796">
    <property type="component" value="Unassembled WGS sequence"/>
</dbReference>
<protein>
    <submittedName>
        <fullName evidence="2">Uncharacterized protein</fullName>
    </submittedName>
</protein>
<name>F0XK05_GROCL</name>
<organism evidence="3">
    <name type="scientific">Grosmannia clavigera (strain kw1407 / UAMH 11150)</name>
    <name type="common">Blue stain fungus</name>
    <name type="synonym">Graphiocladiella clavigera</name>
    <dbReference type="NCBI Taxonomy" id="655863"/>
    <lineage>
        <taxon>Eukaryota</taxon>
        <taxon>Fungi</taxon>
        <taxon>Dikarya</taxon>
        <taxon>Ascomycota</taxon>
        <taxon>Pezizomycotina</taxon>
        <taxon>Sordariomycetes</taxon>
        <taxon>Sordariomycetidae</taxon>
        <taxon>Ophiostomatales</taxon>
        <taxon>Ophiostomataceae</taxon>
        <taxon>Leptographium</taxon>
    </lineage>
</organism>
<feature type="compositionally biased region" description="Acidic residues" evidence="1">
    <location>
        <begin position="214"/>
        <end position="223"/>
    </location>
</feature>
<dbReference type="InParanoid" id="F0XK05"/>
<dbReference type="GeneID" id="25978189"/>
<accession>F0XK05</accession>
<feature type="region of interest" description="Disordered" evidence="1">
    <location>
        <begin position="194"/>
        <end position="248"/>
    </location>
</feature>
<feature type="compositionally biased region" description="Low complexity" evidence="1">
    <location>
        <begin position="200"/>
        <end position="209"/>
    </location>
</feature>
<gene>
    <name evidence="2" type="ORF">CMQ_4924</name>
</gene>
<reference evidence="2 3" key="1">
    <citation type="journal article" date="2011" name="Proc. Natl. Acad. Sci. U.S.A.">
        <title>Genome and transcriptome analyses of the mountain pine beetle-fungal symbiont Grosmannia clavigera, a lodgepole pine pathogen.</title>
        <authorList>
            <person name="DiGuistini S."/>
            <person name="Wang Y."/>
            <person name="Liao N.Y."/>
            <person name="Taylor G."/>
            <person name="Tanguay P."/>
            <person name="Feau N."/>
            <person name="Henrissat B."/>
            <person name="Chan S.K."/>
            <person name="Hesse-Orce U."/>
            <person name="Alamouti S.M."/>
            <person name="Tsui C.K.M."/>
            <person name="Docking R.T."/>
            <person name="Levasseur A."/>
            <person name="Haridas S."/>
            <person name="Robertson G."/>
            <person name="Birol I."/>
            <person name="Holt R.A."/>
            <person name="Marra M.A."/>
            <person name="Hamelin R.C."/>
            <person name="Hirst M."/>
            <person name="Jones S.J.M."/>
            <person name="Bohlmann J."/>
            <person name="Breuil C."/>
        </authorList>
    </citation>
    <scope>NUCLEOTIDE SEQUENCE [LARGE SCALE GENOMIC DNA]</scope>
    <source>
        <strain evidence="3">kw1407 / UAMH 11150</strain>
    </source>
</reference>
<dbReference type="HOGENOM" id="CLU_1120274_0_0_1"/>
<feature type="compositionally biased region" description="Basic and acidic residues" evidence="1">
    <location>
        <begin position="224"/>
        <end position="237"/>
    </location>
</feature>
<sequence length="248" mass="27919">MAGCSCETRREIWTVCAHTKVTTELCWQPGNRDCARAHKFDMHIGWCAACEDYYGSNLLRRDGSVISFWRCLERLQVRTPMFIGFVSPETLAGDEYGTSRQVPVAPCEAFKFALGNMMRRTGDGREATRVAMGRTDLEGGGPDEGIDHTRYAAYMESVSVIMTLTLDWAHANVMREVDVDPYATFDMVQMYQQADEVSDRSPSSSETESFPVLGDEDEDECESERERGRSAHSDRRISVGSTYWEPGS</sequence>
<dbReference type="AlphaFoldDB" id="F0XK05"/>
<proteinExistence type="predicted"/>